<organism evidence="2 3">
    <name type="scientific">Melanomma pulvis-pyrius CBS 109.77</name>
    <dbReference type="NCBI Taxonomy" id="1314802"/>
    <lineage>
        <taxon>Eukaryota</taxon>
        <taxon>Fungi</taxon>
        <taxon>Dikarya</taxon>
        <taxon>Ascomycota</taxon>
        <taxon>Pezizomycotina</taxon>
        <taxon>Dothideomycetes</taxon>
        <taxon>Pleosporomycetidae</taxon>
        <taxon>Pleosporales</taxon>
        <taxon>Melanommataceae</taxon>
        <taxon>Melanomma</taxon>
    </lineage>
</organism>
<gene>
    <name evidence="2" type="ORF">K505DRAFT_6947</name>
</gene>
<feature type="compositionally biased region" description="Low complexity" evidence="1">
    <location>
        <begin position="38"/>
        <end position="58"/>
    </location>
</feature>
<feature type="compositionally biased region" description="Basic residues" evidence="1">
    <location>
        <begin position="11"/>
        <end position="23"/>
    </location>
</feature>
<reference evidence="2" key="1">
    <citation type="journal article" date="2020" name="Stud. Mycol.">
        <title>101 Dothideomycetes genomes: a test case for predicting lifestyles and emergence of pathogens.</title>
        <authorList>
            <person name="Haridas S."/>
            <person name="Albert R."/>
            <person name="Binder M."/>
            <person name="Bloem J."/>
            <person name="Labutti K."/>
            <person name="Salamov A."/>
            <person name="Andreopoulos B."/>
            <person name="Baker S."/>
            <person name="Barry K."/>
            <person name="Bills G."/>
            <person name="Bluhm B."/>
            <person name="Cannon C."/>
            <person name="Castanera R."/>
            <person name="Culley D."/>
            <person name="Daum C."/>
            <person name="Ezra D."/>
            <person name="Gonzalez J."/>
            <person name="Henrissat B."/>
            <person name="Kuo A."/>
            <person name="Liang C."/>
            <person name="Lipzen A."/>
            <person name="Lutzoni F."/>
            <person name="Magnuson J."/>
            <person name="Mondo S."/>
            <person name="Nolan M."/>
            <person name="Ohm R."/>
            <person name="Pangilinan J."/>
            <person name="Park H.-J."/>
            <person name="Ramirez L."/>
            <person name="Alfaro M."/>
            <person name="Sun H."/>
            <person name="Tritt A."/>
            <person name="Yoshinaga Y."/>
            <person name="Zwiers L.-H."/>
            <person name="Turgeon B."/>
            <person name="Goodwin S."/>
            <person name="Spatafora J."/>
            <person name="Crous P."/>
            <person name="Grigoriev I."/>
        </authorList>
    </citation>
    <scope>NUCLEOTIDE SEQUENCE</scope>
    <source>
        <strain evidence="2">CBS 109.77</strain>
    </source>
</reference>
<dbReference type="Proteomes" id="UP000799757">
    <property type="component" value="Unassembled WGS sequence"/>
</dbReference>
<feature type="region of interest" description="Disordered" evidence="1">
    <location>
        <begin position="1"/>
        <end position="82"/>
    </location>
</feature>
<keyword evidence="3" id="KW-1185">Reference proteome</keyword>
<evidence type="ECO:0000256" key="1">
    <source>
        <dbReference type="SAM" id="MobiDB-lite"/>
    </source>
</evidence>
<dbReference type="AlphaFoldDB" id="A0A6A6WNR1"/>
<dbReference type="EMBL" id="MU002821">
    <property type="protein sequence ID" value="KAF2785593.1"/>
    <property type="molecule type" value="Genomic_DNA"/>
</dbReference>
<evidence type="ECO:0000313" key="3">
    <source>
        <dbReference type="Proteomes" id="UP000799757"/>
    </source>
</evidence>
<proteinExistence type="predicted"/>
<evidence type="ECO:0000313" key="2">
    <source>
        <dbReference type="EMBL" id="KAF2785593.1"/>
    </source>
</evidence>
<sequence>MQSIPIIEKHSHAHERKKKRTRPRYLSAAGPPTSTLELVSTRSVPVSSPVPVPASSELPLPPRSGTPNERAACPNIPSRAQA</sequence>
<name>A0A6A6WNR1_9PLEO</name>
<accession>A0A6A6WNR1</accession>
<protein>
    <submittedName>
        <fullName evidence="2">Uncharacterized protein</fullName>
    </submittedName>
</protein>